<accession>A0A517YNX3</accession>
<organism evidence="1 2">
    <name type="scientific">Anatilimnocola aggregata</name>
    <dbReference type="NCBI Taxonomy" id="2528021"/>
    <lineage>
        <taxon>Bacteria</taxon>
        <taxon>Pseudomonadati</taxon>
        <taxon>Planctomycetota</taxon>
        <taxon>Planctomycetia</taxon>
        <taxon>Pirellulales</taxon>
        <taxon>Pirellulaceae</taxon>
        <taxon>Anatilimnocola</taxon>
    </lineage>
</organism>
<dbReference type="InterPro" id="IPR017850">
    <property type="entry name" value="Alkaline_phosphatase_core_sf"/>
</dbReference>
<name>A0A517YNX3_9BACT</name>
<keyword evidence="2" id="KW-1185">Reference proteome</keyword>
<dbReference type="PANTHER" id="PTHR10151">
    <property type="entry name" value="ECTONUCLEOTIDE PYROPHOSPHATASE/PHOSPHODIESTERASE"/>
    <property type="match status" value="1"/>
</dbReference>
<dbReference type="EMBL" id="CP036274">
    <property type="protein sequence ID" value="QDU31913.1"/>
    <property type="molecule type" value="Genomic_DNA"/>
</dbReference>
<gene>
    <name evidence="1" type="ORF">ETAA8_70750</name>
</gene>
<dbReference type="KEGG" id="aagg:ETAA8_70750"/>
<dbReference type="SUPFAM" id="SSF53649">
    <property type="entry name" value="Alkaline phosphatase-like"/>
    <property type="match status" value="1"/>
</dbReference>
<protein>
    <submittedName>
        <fullName evidence="1">Type I phosphodiesterase / nucleotide pyrophosphatase</fullName>
    </submittedName>
</protein>
<proteinExistence type="predicted"/>
<dbReference type="Proteomes" id="UP000315017">
    <property type="component" value="Chromosome"/>
</dbReference>
<dbReference type="InterPro" id="IPR002591">
    <property type="entry name" value="Phosphodiest/P_Trfase"/>
</dbReference>
<dbReference type="AlphaFoldDB" id="A0A517YNX3"/>
<dbReference type="GO" id="GO:0016787">
    <property type="term" value="F:hydrolase activity"/>
    <property type="evidence" value="ECO:0007669"/>
    <property type="project" value="UniProtKB-ARBA"/>
</dbReference>
<sequence length="459" mass="50394">MPPPLVLILAVGLTKKLLGGARRLNELAAKGWTRELREIVPAVTCSAQATILTGVQPEQHGVVGNGWLYRETQEVRFWQQSNSLIQAEPLYATARKAAEARGEKFRAAKLFWQFNQGSDCELSVTPKPYYGADGSKAFGITGTPDGLSARLEKKLGAFPFPAFWGPMAGLPSSAWIAQAAAEVLTSERPDLSLVYLPHLDYDPQRFGPSGSDMPRLVRELDDACEPLLDAAKRAGARVWVVSEYGLVDVQQPLLINRKLREAGLLAVRPGPFGEILETFLSRAFAVVDHQVAHIYVKHAADLTRTRELVAALPGVAKVYAGEERAAIGLNHPRAGELVAMANSDSWFAYPFWLDERHEPDYARTIDIHRKPGYDPCEMLFDPKLIWPKGRAAFRLAQKKLGFRALFDIVPVDPGLIRGSHGLPTADHRPILIGDGPDPGQDLALTAVRDLVLRELGARG</sequence>
<evidence type="ECO:0000313" key="2">
    <source>
        <dbReference type="Proteomes" id="UP000315017"/>
    </source>
</evidence>
<evidence type="ECO:0000313" key="1">
    <source>
        <dbReference type="EMBL" id="QDU31913.1"/>
    </source>
</evidence>
<dbReference type="Pfam" id="PF01663">
    <property type="entry name" value="Phosphodiest"/>
    <property type="match status" value="1"/>
</dbReference>
<dbReference type="RefSeq" id="WP_238397637.1">
    <property type="nucleotide sequence ID" value="NZ_CP036274.1"/>
</dbReference>
<reference evidence="1 2" key="1">
    <citation type="submission" date="2019-02" db="EMBL/GenBank/DDBJ databases">
        <title>Deep-cultivation of Planctomycetes and their phenomic and genomic characterization uncovers novel biology.</title>
        <authorList>
            <person name="Wiegand S."/>
            <person name="Jogler M."/>
            <person name="Boedeker C."/>
            <person name="Pinto D."/>
            <person name="Vollmers J."/>
            <person name="Rivas-Marin E."/>
            <person name="Kohn T."/>
            <person name="Peeters S.H."/>
            <person name="Heuer A."/>
            <person name="Rast P."/>
            <person name="Oberbeckmann S."/>
            <person name="Bunk B."/>
            <person name="Jeske O."/>
            <person name="Meyerdierks A."/>
            <person name="Storesund J.E."/>
            <person name="Kallscheuer N."/>
            <person name="Luecker S."/>
            <person name="Lage O.M."/>
            <person name="Pohl T."/>
            <person name="Merkel B.J."/>
            <person name="Hornburger P."/>
            <person name="Mueller R.-W."/>
            <person name="Bruemmer F."/>
            <person name="Labrenz M."/>
            <person name="Spormann A.M."/>
            <person name="Op den Camp H."/>
            <person name="Overmann J."/>
            <person name="Amann R."/>
            <person name="Jetten M.S.M."/>
            <person name="Mascher T."/>
            <person name="Medema M.H."/>
            <person name="Devos D.P."/>
            <person name="Kaster A.-K."/>
            <person name="Ovreas L."/>
            <person name="Rohde M."/>
            <person name="Galperin M.Y."/>
            <person name="Jogler C."/>
        </authorList>
    </citation>
    <scope>NUCLEOTIDE SEQUENCE [LARGE SCALE GENOMIC DNA]</scope>
    <source>
        <strain evidence="1 2">ETA_A8</strain>
    </source>
</reference>
<dbReference type="PANTHER" id="PTHR10151:SF120">
    <property type="entry name" value="BIS(5'-ADENOSYL)-TRIPHOSPHATASE"/>
    <property type="match status" value="1"/>
</dbReference>
<dbReference type="Gene3D" id="3.40.720.10">
    <property type="entry name" value="Alkaline Phosphatase, subunit A"/>
    <property type="match status" value="1"/>
</dbReference>